<dbReference type="EMBL" id="BDIP01002241">
    <property type="protein sequence ID" value="GIQ85975.1"/>
    <property type="molecule type" value="Genomic_DNA"/>
</dbReference>
<dbReference type="GO" id="GO:0034657">
    <property type="term" value="C:GID complex"/>
    <property type="evidence" value="ECO:0007669"/>
    <property type="project" value="TreeGrafter"/>
</dbReference>
<evidence type="ECO:0000313" key="2">
    <source>
        <dbReference type="EMBL" id="GIQ85975.1"/>
    </source>
</evidence>
<keyword evidence="3" id="KW-1185">Reference proteome</keyword>
<reference evidence="2 3" key="1">
    <citation type="journal article" date="2018" name="PLoS ONE">
        <title>The draft genome of Kipferlia bialata reveals reductive genome evolution in fornicate parasites.</title>
        <authorList>
            <person name="Tanifuji G."/>
            <person name="Takabayashi S."/>
            <person name="Kume K."/>
            <person name="Takagi M."/>
            <person name="Nakayama T."/>
            <person name="Kamikawa R."/>
            <person name="Inagaki Y."/>
            <person name="Hashimoto T."/>
        </authorList>
    </citation>
    <scope>NUCLEOTIDE SEQUENCE [LARGE SCALE GENOMIC DNA]</scope>
    <source>
        <strain evidence="2">NY0173</strain>
    </source>
</reference>
<dbReference type="GO" id="GO:0043161">
    <property type="term" value="P:proteasome-mediated ubiquitin-dependent protein catabolic process"/>
    <property type="evidence" value="ECO:0007669"/>
    <property type="project" value="TreeGrafter"/>
</dbReference>
<dbReference type="Proteomes" id="UP000265618">
    <property type="component" value="Unassembled WGS sequence"/>
</dbReference>
<protein>
    <submittedName>
        <fullName evidence="2">Vacuolar import/degradation protein Vid24</fullName>
    </submittedName>
</protein>
<dbReference type="PANTHER" id="PTHR14534">
    <property type="entry name" value="VACUOLAR IMPORT AND DEGRADATION PROTEIN 24"/>
    <property type="match status" value="1"/>
</dbReference>
<dbReference type="Pfam" id="PF09783">
    <property type="entry name" value="Vac_ImportDeg"/>
    <property type="match status" value="1"/>
</dbReference>
<dbReference type="InterPro" id="IPR018618">
    <property type="entry name" value="GID4/10-like"/>
</dbReference>
<accession>A0A9K3D1N5</accession>
<dbReference type="GO" id="GO:0005773">
    <property type="term" value="C:vacuole"/>
    <property type="evidence" value="ECO:0007669"/>
    <property type="project" value="GOC"/>
</dbReference>
<dbReference type="GO" id="GO:0045721">
    <property type="term" value="P:negative regulation of gluconeogenesis"/>
    <property type="evidence" value="ECO:0007669"/>
    <property type="project" value="TreeGrafter"/>
</dbReference>
<feature type="non-terminal residue" evidence="2">
    <location>
        <position position="150"/>
    </location>
</feature>
<sequence length="150" mass="17304">TFSALEVIDESKFHFITHKYQTDFAVDKDMWSRFDSFAQYTSTFHTRAFSKEYSETVTGSNIRFFRLKELSLHPTAQHLEGCSFDGVYYMKLDLDTGQGEGFYFRGSRNSAADPPKVSFTFSPVRRYCMSPQAELSAYEATCGYVTDEFM</sequence>
<proteinExistence type="inferred from homology"/>
<dbReference type="AlphaFoldDB" id="A0A9K3D1N5"/>
<dbReference type="GO" id="GO:0006623">
    <property type="term" value="P:protein targeting to vacuole"/>
    <property type="evidence" value="ECO:0007669"/>
    <property type="project" value="TreeGrafter"/>
</dbReference>
<comment type="caution">
    <text evidence="2">The sequence shown here is derived from an EMBL/GenBank/DDBJ whole genome shotgun (WGS) entry which is preliminary data.</text>
</comment>
<dbReference type="PANTHER" id="PTHR14534:SF3">
    <property type="entry name" value="GID COMPLEX SUBUNIT 4 HOMOLOG"/>
    <property type="match status" value="1"/>
</dbReference>
<dbReference type="OrthoDB" id="62at2759"/>
<dbReference type="GO" id="GO:0007039">
    <property type="term" value="P:protein catabolic process in the vacuole"/>
    <property type="evidence" value="ECO:0007669"/>
    <property type="project" value="TreeGrafter"/>
</dbReference>
<evidence type="ECO:0000313" key="3">
    <source>
        <dbReference type="Proteomes" id="UP000265618"/>
    </source>
</evidence>
<gene>
    <name evidence="2" type="ORF">KIPB_007739</name>
</gene>
<comment type="similarity">
    <text evidence="1">Belongs to the GID4/VID24 family.</text>
</comment>
<evidence type="ECO:0000256" key="1">
    <source>
        <dbReference type="ARBA" id="ARBA00061469"/>
    </source>
</evidence>
<organism evidence="2 3">
    <name type="scientific">Kipferlia bialata</name>
    <dbReference type="NCBI Taxonomy" id="797122"/>
    <lineage>
        <taxon>Eukaryota</taxon>
        <taxon>Metamonada</taxon>
        <taxon>Carpediemonas-like organisms</taxon>
        <taxon>Kipferlia</taxon>
    </lineage>
</organism>
<name>A0A9K3D1N5_9EUKA</name>